<reference evidence="1" key="1">
    <citation type="submission" date="2014-11" db="EMBL/GenBank/DDBJ databases">
        <authorList>
            <person name="Amaro Gonzalez C."/>
        </authorList>
    </citation>
    <scope>NUCLEOTIDE SEQUENCE</scope>
</reference>
<protein>
    <submittedName>
        <fullName evidence="1">Uncharacterized protein</fullName>
    </submittedName>
</protein>
<dbReference type="AlphaFoldDB" id="A0A0E9VCY5"/>
<name>A0A0E9VCY5_ANGAN</name>
<evidence type="ECO:0000313" key="1">
    <source>
        <dbReference type="EMBL" id="JAH75861.1"/>
    </source>
</evidence>
<organism evidence="1">
    <name type="scientific">Anguilla anguilla</name>
    <name type="common">European freshwater eel</name>
    <name type="synonym">Muraena anguilla</name>
    <dbReference type="NCBI Taxonomy" id="7936"/>
    <lineage>
        <taxon>Eukaryota</taxon>
        <taxon>Metazoa</taxon>
        <taxon>Chordata</taxon>
        <taxon>Craniata</taxon>
        <taxon>Vertebrata</taxon>
        <taxon>Euteleostomi</taxon>
        <taxon>Actinopterygii</taxon>
        <taxon>Neopterygii</taxon>
        <taxon>Teleostei</taxon>
        <taxon>Anguilliformes</taxon>
        <taxon>Anguillidae</taxon>
        <taxon>Anguilla</taxon>
    </lineage>
</organism>
<accession>A0A0E9VCY5</accession>
<dbReference type="EMBL" id="GBXM01032716">
    <property type="protein sequence ID" value="JAH75861.1"/>
    <property type="molecule type" value="Transcribed_RNA"/>
</dbReference>
<sequence>MRHTPSMDSKSPTVRIATVSYDLLPVYMYSGG</sequence>
<reference evidence="1" key="2">
    <citation type="journal article" date="2015" name="Fish Shellfish Immunol.">
        <title>Early steps in the European eel (Anguilla anguilla)-Vibrio vulnificus interaction in the gills: Role of the RtxA13 toxin.</title>
        <authorList>
            <person name="Callol A."/>
            <person name="Pajuelo D."/>
            <person name="Ebbesson L."/>
            <person name="Teles M."/>
            <person name="MacKenzie S."/>
            <person name="Amaro C."/>
        </authorList>
    </citation>
    <scope>NUCLEOTIDE SEQUENCE</scope>
</reference>
<proteinExistence type="predicted"/>